<proteinExistence type="predicted"/>
<reference evidence="1 2" key="1">
    <citation type="submission" date="2017-06" db="EMBL/GenBank/DDBJ databases">
        <title>Comparative genomic analysis of Ambrosia Fusariam Clade fungi.</title>
        <authorList>
            <person name="Stajich J.E."/>
            <person name="Carrillo J."/>
            <person name="Kijimoto T."/>
            <person name="Eskalen A."/>
            <person name="O'Donnell K."/>
            <person name="Kasson M."/>
        </authorList>
    </citation>
    <scope>NUCLEOTIDE SEQUENCE [LARGE SCALE GENOMIC DNA]</scope>
    <source>
        <strain evidence="1 2">NRRL62584</strain>
    </source>
</reference>
<dbReference type="Proteomes" id="UP000288168">
    <property type="component" value="Unassembled WGS sequence"/>
</dbReference>
<dbReference type="OrthoDB" id="5065152at2759"/>
<dbReference type="EMBL" id="NKCI01000511">
    <property type="protein sequence ID" value="RSL40324.1"/>
    <property type="molecule type" value="Genomic_DNA"/>
</dbReference>
<keyword evidence="2" id="KW-1185">Reference proteome</keyword>
<organism evidence="1 2">
    <name type="scientific">Fusarium duplospermum</name>
    <dbReference type="NCBI Taxonomy" id="1325734"/>
    <lineage>
        <taxon>Eukaryota</taxon>
        <taxon>Fungi</taxon>
        <taxon>Dikarya</taxon>
        <taxon>Ascomycota</taxon>
        <taxon>Pezizomycotina</taxon>
        <taxon>Sordariomycetes</taxon>
        <taxon>Hypocreomycetidae</taxon>
        <taxon>Hypocreales</taxon>
        <taxon>Nectriaceae</taxon>
        <taxon>Fusarium</taxon>
        <taxon>Fusarium solani species complex</taxon>
    </lineage>
</organism>
<comment type="caution">
    <text evidence="1">The sequence shown here is derived from an EMBL/GenBank/DDBJ whole genome shotgun (WGS) entry which is preliminary data.</text>
</comment>
<sequence length="198" mass="22753">PQMCFGGLGLAVQMSYLFVVRKNFIHTMKKLSDEDIGILGEMRIEEDHAVLDDVRVYIPRKQLSSDSLRLPDIIHELYGGKFSLIEIERYLDVPGTGAINPVQCLISLLDVILLFVFRQSAKHEMEHNLFHYSVIQRNSGFSSRTIDNIAYITRYGTVASIRSDHDRFLQVLGPGLRRFNVEEQTIQHFMVKHNGFEV</sequence>
<evidence type="ECO:0000313" key="2">
    <source>
        <dbReference type="Proteomes" id="UP000288168"/>
    </source>
</evidence>
<name>A0A428NHR2_9HYPO</name>
<accession>A0A428NHR2</accession>
<evidence type="ECO:0000313" key="1">
    <source>
        <dbReference type="EMBL" id="RSL40324.1"/>
    </source>
</evidence>
<feature type="non-terminal residue" evidence="1">
    <location>
        <position position="1"/>
    </location>
</feature>
<dbReference type="AlphaFoldDB" id="A0A428NHR2"/>
<protein>
    <submittedName>
        <fullName evidence="1">Uncharacterized protein</fullName>
    </submittedName>
</protein>
<gene>
    <name evidence="1" type="ORF">CEP54_016147</name>
</gene>